<feature type="transmembrane region" description="Helical" evidence="7">
    <location>
        <begin position="840"/>
        <end position="863"/>
    </location>
</feature>
<organism evidence="9 10">
    <name type="scientific">Tessaracoccus oleiagri</name>
    <dbReference type="NCBI Taxonomy" id="686624"/>
    <lineage>
        <taxon>Bacteria</taxon>
        <taxon>Bacillati</taxon>
        <taxon>Actinomycetota</taxon>
        <taxon>Actinomycetes</taxon>
        <taxon>Propionibacteriales</taxon>
        <taxon>Propionibacteriaceae</taxon>
        <taxon>Tessaracoccus</taxon>
    </lineage>
</organism>
<accession>A0A1G9JQR6</accession>
<evidence type="ECO:0000256" key="5">
    <source>
        <dbReference type="ARBA" id="ARBA00023136"/>
    </source>
</evidence>
<evidence type="ECO:0000313" key="10">
    <source>
        <dbReference type="Proteomes" id="UP000199475"/>
    </source>
</evidence>
<evidence type="ECO:0000256" key="1">
    <source>
        <dbReference type="ARBA" id="ARBA00004651"/>
    </source>
</evidence>
<dbReference type="STRING" id="686624.SAMN04488242_1403"/>
<feature type="transmembrane region" description="Helical" evidence="7">
    <location>
        <begin position="743"/>
        <end position="764"/>
    </location>
</feature>
<feature type="transmembrane region" description="Helical" evidence="7">
    <location>
        <begin position="435"/>
        <end position="453"/>
    </location>
</feature>
<gene>
    <name evidence="9" type="ORF">SAMN04488242_1403</name>
</gene>
<evidence type="ECO:0000256" key="4">
    <source>
        <dbReference type="ARBA" id="ARBA00022989"/>
    </source>
</evidence>
<dbReference type="PANTHER" id="PTHR30572:SF4">
    <property type="entry name" value="ABC TRANSPORTER PERMEASE YTRF"/>
    <property type="match status" value="1"/>
</dbReference>
<dbReference type="AlphaFoldDB" id="A0A1G9JQR6"/>
<feature type="transmembrane region" description="Helical" evidence="7">
    <location>
        <begin position="797"/>
        <end position="820"/>
    </location>
</feature>
<evidence type="ECO:0000313" key="9">
    <source>
        <dbReference type="EMBL" id="SDL39672.1"/>
    </source>
</evidence>
<comment type="similarity">
    <text evidence="6">Belongs to the ABC-4 integral membrane protein family.</text>
</comment>
<feature type="domain" description="ABC3 transporter permease C-terminal" evidence="8">
    <location>
        <begin position="746"/>
        <end position="864"/>
    </location>
</feature>
<dbReference type="GO" id="GO:0005886">
    <property type="term" value="C:plasma membrane"/>
    <property type="evidence" value="ECO:0007669"/>
    <property type="project" value="UniProtKB-SubCell"/>
</dbReference>
<sequence>MTLRRPWLRMFRADPWVLVALAALTFLASLTATAVPRAMSTVADQQLQHTVASLASYEREPQARWTHDLPPREWADAVPVNPWEALEAGAEDVRQSRPSPLRELLQPAQFLSRTSLPVSHTPDFEASGLFRVNVHPVLTPSLQSVMRLVEGRWPSGSARPYEVVLAEKVADRLGVDVGAPLGEHFLLVGTVRPADPGDSRWELFDTGDRLSISVDPNLGEEATVTAYLDPGFEGSLFEQASTQWVDWLWYPVDVTRLQGHVEVAELERQLTSMLSARHTLVDAESAPDGLSVDVQFESALGAALQRVAKEQQAATTLVAVVAAGPVGVAAAVLWLGAGLVVVRRRSHLELMTARGASPEQLRSMIALEGAALGLPAAVTGHLVALAVEGVSPWWLWAVTLLIGLAPAGALAVALRRPPGRPARSDLSARGSRVRLASELGVVALAVAATWQLLTQQGSADGIDLLAVATPVLVALAAVLLTVRLYPLPLATITTSAKRGRSLTAFLGSARALRDPVGGVVPTLAIVLGASMTMLSAVMIGTVTRGAEEAVWNGNGAAARLSGGITDEVMARIVEVDGVTAAGRLAQSTSDQSLSADGGTESVRVWIVDDAMAEVWAQSPQVDAPPASLFDGDAVVTGGDVAARSGTASLGGVGDVRVVGHLDRLPGTETTSRWVLVSASTWQAAGGRVPASGLAFVATAPGADLDAVGRELEGLVLHGRASTVAAGLARNEESVVVRGLTTTFVAAAAVTGLLTALAIVVVQLMGSRSRAELLAVLRTQGLGRGQARGLVGWELAPAAVAALVIGAGVGVGIAALLTHTLDLTGLTGDTQAPALFVDPAALGLVLLALLLTVTSAVTVSAWLAGRTDLAQALRIGDER</sequence>
<dbReference type="OrthoDB" id="3719151at2"/>
<feature type="transmembrane region" description="Helical" evidence="7">
    <location>
        <begin position="317"/>
        <end position="342"/>
    </location>
</feature>
<feature type="domain" description="ABC3 transporter permease C-terminal" evidence="8">
    <location>
        <begin position="326"/>
        <end position="413"/>
    </location>
</feature>
<name>A0A1G9JQR6_9ACTN</name>
<dbReference type="Proteomes" id="UP000199475">
    <property type="component" value="Unassembled WGS sequence"/>
</dbReference>
<keyword evidence="10" id="KW-1185">Reference proteome</keyword>
<dbReference type="GO" id="GO:0022857">
    <property type="term" value="F:transmembrane transporter activity"/>
    <property type="evidence" value="ECO:0007669"/>
    <property type="project" value="TreeGrafter"/>
</dbReference>
<evidence type="ECO:0000256" key="7">
    <source>
        <dbReference type="SAM" id="Phobius"/>
    </source>
</evidence>
<comment type="subcellular location">
    <subcellularLocation>
        <location evidence="1">Cell membrane</location>
        <topology evidence="1">Multi-pass membrane protein</topology>
    </subcellularLocation>
</comment>
<reference evidence="9 10" key="1">
    <citation type="submission" date="2016-10" db="EMBL/GenBank/DDBJ databases">
        <authorList>
            <person name="de Groot N.N."/>
        </authorList>
    </citation>
    <scope>NUCLEOTIDE SEQUENCE [LARGE SCALE GENOMIC DNA]</scope>
    <source>
        <strain evidence="9 10">CGMCC 1.9159</strain>
    </source>
</reference>
<feature type="transmembrane region" description="Helical" evidence="7">
    <location>
        <begin position="465"/>
        <end position="485"/>
    </location>
</feature>
<evidence type="ECO:0000259" key="8">
    <source>
        <dbReference type="Pfam" id="PF02687"/>
    </source>
</evidence>
<feature type="transmembrane region" description="Helical" evidence="7">
    <location>
        <begin position="393"/>
        <end position="414"/>
    </location>
</feature>
<evidence type="ECO:0000256" key="6">
    <source>
        <dbReference type="ARBA" id="ARBA00038076"/>
    </source>
</evidence>
<proteinExistence type="inferred from homology"/>
<dbReference type="InterPro" id="IPR003838">
    <property type="entry name" value="ABC3_permease_C"/>
</dbReference>
<feature type="transmembrane region" description="Helical" evidence="7">
    <location>
        <begin position="516"/>
        <end position="539"/>
    </location>
</feature>
<evidence type="ECO:0000256" key="2">
    <source>
        <dbReference type="ARBA" id="ARBA00022475"/>
    </source>
</evidence>
<dbReference type="InterPro" id="IPR050250">
    <property type="entry name" value="Macrolide_Exporter_MacB"/>
</dbReference>
<protein>
    <submittedName>
        <fullName evidence="9">Putative ABC transport system permease protein</fullName>
    </submittedName>
</protein>
<keyword evidence="5 7" id="KW-0472">Membrane</keyword>
<dbReference type="Pfam" id="PF02687">
    <property type="entry name" value="FtsX"/>
    <property type="match status" value="2"/>
</dbReference>
<evidence type="ECO:0000256" key="3">
    <source>
        <dbReference type="ARBA" id="ARBA00022692"/>
    </source>
</evidence>
<dbReference type="RefSeq" id="WP_093250333.1">
    <property type="nucleotide sequence ID" value="NZ_FNGP01000002.1"/>
</dbReference>
<keyword evidence="2" id="KW-1003">Cell membrane</keyword>
<feature type="transmembrane region" description="Helical" evidence="7">
    <location>
        <begin position="363"/>
        <end position="387"/>
    </location>
</feature>
<keyword evidence="4 7" id="KW-1133">Transmembrane helix</keyword>
<dbReference type="PANTHER" id="PTHR30572">
    <property type="entry name" value="MEMBRANE COMPONENT OF TRANSPORTER-RELATED"/>
    <property type="match status" value="1"/>
</dbReference>
<keyword evidence="3 7" id="KW-0812">Transmembrane</keyword>
<dbReference type="EMBL" id="FNGP01000002">
    <property type="protein sequence ID" value="SDL39672.1"/>
    <property type="molecule type" value="Genomic_DNA"/>
</dbReference>